<dbReference type="AlphaFoldDB" id="A0A1F5GJB3"/>
<evidence type="ECO:0000313" key="1">
    <source>
        <dbReference type="EMBL" id="OGD91897.1"/>
    </source>
</evidence>
<dbReference type="Proteomes" id="UP000178492">
    <property type="component" value="Unassembled WGS sequence"/>
</dbReference>
<name>A0A1F5GJB3_9BACT</name>
<gene>
    <name evidence="1" type="ORF">A3D81_00480</name>
</gene>
<accession>A0A1F5GJB3</accession>
<protein>
    <submittedName>
        <fullName evidence="1">Uncharacterized protein</fullName>
    </submittedName>
</protein>
<comment type="caution">
    <text evidence="1">The sequence shown here is derived from an EMBL/GenBank/DDBJ whole genome shotgun (WGS) entry which is preliminary data.</text>
</comment>
<proteinExistence type="predicted"/>
<sequence>MKEIAKAIDNAFVAVPEPVRDYLTVKAATVFLELGAGHSLEAGRCRFWGHEMLERWYRGESTPLSLYATRLFDRSKFDIGCAERFTSGPAIVVINEPSDGPVRGGWLRFVTSYAVAQARNRFGNFEPRWVQEDISANPLWQTPLGIARKRLSYMIHESCNTILISSDSTDRKKAGAVLEMRRHLNDNGVLVISPERRDGPNLSRARVDAGDLIYALCRKNNIPIYPAGGFWQPGRLSLRIGRAVHAQELLDSKLFRGQSNTGQRVGDLLMVEVAKLLPESKRGIYTKSVGN</sequence>
<organism evidence="1 2">
    <name type="scientific">Candidatus Curtissbacteria bacterium RIFCSPHIGHO2_02_FULL_40_17</name>
    <dbReference type="NCBI Taxonomy" id="1797715"/>
    <lineage>
        <taxon>Bacteria</taxon>
        <taxon>Candidatus Curtissiibacteriota</taxon>
    </lineage>
</organism>
<reference evidence="1 2" key="1">
    <citation type="journal article" date="2016" name="Nat. Commun.">
        <title>Thousands of microbial genomes shed light on interconnected biogeochemical processes in an aquifer system.</title>
        <authorList>
            <person name="Anantharaman K."/>
            <person name="Brown C.T."/>
            <person name="Hug L.A."/>
            <person name="Sharon I."/>
            <person name="Castelle C.J."/>
            <person name="Probst A.J."/>
            <person name="Thomas B.C."/>
            <person name="Singh A."/>
            <person name="Wilkins M.J."/>
            <person name="Karaoz U."/>
            <person name="Brodie E.L."/>
            <person name="Williams K.H."/>
            <person name="Hubbard S.S."/>
            <person name="Banfield J.F."/>
        </authorList>
    </citation>
    <scope>NUCLEOTIDE SEQUENCE [LARGE SCALE GENOMIC DNA]</scope>
</reference>
<evidence type="ECO:0000313" key="2">
    <source>
        <dbReference type="Proteomes" id="UP000178492"/>
    </source>
</evidence>
<dbReference type="EMBL" id="MFBE01000007">
    <property type="protein sequence ID" value="OGD91897.1"/>
    <property type="molecule type" value="Genomic_DNA"/>
</dbReference>